<reference evidence="2" key="1">
    <citation type="journal article" date="2013" name="Nat. Genet.">
        <title>The draft genomes of soft-shell turtle and green sea turtle yield insights into the development and evolution of the turtle-specific body plan.</title>
        <authorList>
            <person name="Wang Z."/>
            <person name="Pascual-Anaya J."/>
            <person name="Zadissa A."/>
            <person name="Li W."/>
            <person name="Niimura Y."/>
            <person name="Huang Z."/>
            <person name="Li C."/>
            <person name="White S."/>
            <person name="Xiong Z."/>
            <person name="Fang D."/>
            <person name="Wang B."/>
            <person name="Ming Y."/>
            <person name="Chen Y."/>
            <person name="Zheng Y."/>
            <person name="Kuraku S."/>
            <person name="Pignatelli M."/>
            <person name="Herrero J."/>
            <person name="Beal K."/>
            <person name="Nozawa M."/>
            <person name="Li Q."/>
            <person name="Wang J."/>
            <person name="Zhang H."/>
            <person name="Yu L."/>
            <person name="Shigenobu S."/>
            <person name="Wang J."/>
            <person name="Liu J."/>
            <person name="Flicek P."/>
            <person name="Searle S."/>
            <person name="Wang J."/>
            <person name="Kuratani S."/>
            <person name="Yin Y."/>
            <person name="Aken B."/>
            <person name="Zhang G."/>
            <person name="Irie N."/>
        </authorList>
    </citation>
    <scope>NUCLEOTIDE SEQUENCE [LARGE SCALE GENOMIC DNA]</scope>
</reference>
<dbReference type="Proteomes" id="UP000031443">
    <property type="component" value="Unassembled WGS sequence"/>
</dbReference>
<dbReference type="InterPro" id="IPR051291">
    <property type="entry name" value="CIMAP"/>
</dbReference>
<sequence length="305" mass="34219">MKSVVKAGCDGSPVTCVEIQRHWTGLVFRFMTVLPYVRDTAEGEKTKRRTVEFQSRDAGAGSTHSSKICQVLCGPGAGKYGRQPCTGIRNHDFTMFAEPAYTMRIKHTEKILADTVSPGAFFIDPHLSRFGWWKPSSFCIQNRKKSLSLMSTPAPTEYHTEKVHPQGEPYAPAYSLADRTRYHENDPNPAPNAYTLPGMLGPRLPIKPSAPCYSMASKMDMWSNAKELARVPGPASFVVPEPNVYLHRQPAYSMWRKYNFVRDSTPGPADYKTSRVTITKPRAPDFSLGIRHSEYLTPLVIDVME</sequence>
<dbReference type="PANTHER" id="PTHR21580:SF3">
    <property type="entry name" value="OUTER DENSE FIBER PROTEIN 3-LIKE PROTEIN 1"/>
    <property type="match status" value="1"/>
</dbReference>
<dbReference type="AlphaFoldDB" id="M7AW00"/>
<gene>
    <name evidence="1" type="ORF">UY3_15681</name>
</gene>
<dbReference type="InterPro" id="IPR010736">
    <property type="entry name" value="SHIPPO-rpt"/>
</dbReference>
<dbReference type="EMBL" id="KB572555">
    <property type="protein sequence ID" value="EMP27220.1"/>
    <property type="molecule type" value="Genomic_DNA"/>
</dbReference>
<dbReference type="PANTHER" id="PTHR21580">
    <property type="entry name" value="SHIPPO-1-RELATED"/>
    <property type="match status" value="1"/>
</dbReference>
<protein>
    <submittedName>
        <fullName evidence="1">Outer dense fiber protein 3-like protein 1</fullName>
    </submittedName>
</protein>
<dbReference type="GO" id="GO:0005856">
    <property type="term" value="C:cytoskeleton"/>
    <property type="evidence" value="ECO:0007669"/>
    <property type="project" value="TreeGrafter"/>
</dbReference>
<keyword evidence="2" id="KW-1185">Reference proteome</keyword>
<name>M7AW00_CHEMY</name>
<dbReference type="Pfam" id="PF07004">
    <property type="entry name" value="SHIPPO-rpt"/>
    <property type="match status" value="4"/>
</dbReference>
<evidence type="ECO:0000313" key="2">
    <source>
        <dbReference type="Proteomes" id="UP000031443"/>
    </source>
</evidence>
<dbReference type="eggNOG" id="ENOG502S2VQ">
    <property type="taxonomic scope" value="Eukaryota"/>
</dbReference>
<evidence type="ECO:0000313" key="1">
    <source>
        <dbReference type="EMBL" id="EMP27220.1"/>
    </source>
</evidence>
<accession>M7AW00</accession>
<proteinExistence type="predicted"/>
<organism evidence="1 2">
    <name type="scientific">Chelonia mydas</name>
    <name type="common">Green sea-turtle</name>
    <name type="synonym">Chelonia agassizi</name>
    <dbReference type="NCBI Taxonomy" id="8469"/>
    <lineage>
        <taxon>Eukaryota</taxon>
        <taxon>Metazoa</taxon>
        <taxon>Chordata</taxon>
        <taxon>Craniata</taxon>
        <taxon>Vertebrata</taxon>
        <taxon>Euteleostomi</taxon>
        <taxon>Archelosauria</taxon>
        <taxon>Testudinata</taxon>
        <taxon>Testudines</taxon>
        <taxon>Cryptodira</taxon>
        <taxon>Durocryptodira</taxon>
        <taxon>Americhelydia</taxon>
        <taxon>Chelonioidea</taxon>
        <taxon>Cheloniidae</taxon>
        <taxon>Chelonia</taxon>
    </lineage>
</organism>